<dbReference type="InterPro" id="IPR000269">
    <property type="entry name" value="Cu_amine_oxidase"/>
</dbReference>
<evidence type="ECO:0000256" key="3">
    <source>
        <dbReference type="RuleBase" id="RU000672"/>
    </source>
</evidence>
<dbReference type="GO" id="GO:0005507">
    <property type="term" value="F:copper ion binding"/>
    <property type="evidence" value="ECO:0007669"/>
    <property type="project" value="InterPro"/>
</dbReference>
<dbReference type="Pfam" id="PF01179">
    <property type="entry name" value="Cu_amine_oxid"/>
    <property type="match status" value="1"/>
</dbReference>
<dbReference type="EMBL" id="OIVN01002673">
    <property type="protein sequence ID" value="SPD05572.1"/>
    <property type="molecule type" value="Genomic_DNA"/>
</dbReference>
<dbReference type="Gene3D" id="2.70.98.20">
    <property type="entry name" value="Copper amine oxidase, catalytic domain"/>
    <property type="match status" value="2"/>
</dbReference>
<keyword evidence="3" id="KW-0479">Metal-binding</keyword>
<evidence type="ECO:0000256" key="1">
    <source>
        <dbReference type="PIRSR" id="PIRSR600269-50"/>
    </source>
</evidence>
<evidence type="ECO:0000256" key="2">
    <source>
        <dbReference type="PIRSR" id="PIRSR600269-51"/>
    </source>
</evidence>
<accession>A0A2N9H0Q0</accession>
<dbReference type="PANTHER" id="PTHR10638">
    <property type="entry name" value="COPPER AMINE OXIDASE"/>
    <property type="match status" value="1"/>
</dbReference>
<comment type="similarity">
    <text evidence="3">Belongs to the copper/topaquinone oxidase family.</text>
</comment>
<name>A0A2N9H0Q0_FAGSY</name>
<dbReference type="PROSITE" id="PS01164">
    <property type="entry name" value="COPPER_AMINE_OXID_1"/>
    <property type="match status" value="1"/>
</dbReference>
<comment type="cofactor">
    <cofactor evidence="3">
        <name>Cu cation</name>
        <dbReference type="ChEBI" id="CHEBI:23378"/>
    </cofactor>
    <text evidence="3">Contains 1 topaquinone per subunit.</text>
</comment>
<dbReference type="PANTHER" id="PTHR10638:SF40">
    <property type="entry name" value="PRIMARY AMINE OXIDASE 1"/>
    <property type="match status" value="1"/>
</dbReference>
<dbReference type="GO" id="GO:0008131">
    <property type="term" value="F:primary methylamine oxidase activity"/>
    <property type="evidence" value="ECO:0007669"/>
    <property type="project" value="InterPro"/>
</dbReference>
<organism evidence="5">
    <name type="scientific">Fagus sylvatica</name>
    <name type="common">Beechnut</name>
    <dbReference type="NCBI Taxonomy" id="28930"/>
    <lineage>
        <taxon>Eukaryota</taxon>
        <taxon>Viridiplantae</taxon>
        <taxon>Streptophyta</taxon>
        <taxon>Embryophyta</taxon>
        <taxon>Tracheophyta</taxon>
        <taxon>Spermatophyta</taxon>
        <taxon>Magnoliopsida</taxon>
        <taxon>eudicotyledons</taxon>
        <taxon>Gunneridae</taxon>
        <taxon>Pentapetalae</taxon>
        <taxon>rosids</taxon>
        <taxon>fabids</taxon>
        <taxon>Fagales</taxon>
        <taxon>Fagaceae</taxon>
        <taxon>Fagus</taxon>
    </lineage>
</organism>
<dbReference type="EC" id="1.4.3.-" evidence="3"/>
<evidence type="ECO:0000313" key="5">
    <source>
        <dbReference type="EMBL" id="SPD05572.1"/>
    </source>
</evidence>
<protein>
    <recommendedName>
        <fullName evidence="3">Amine oxidase</fullName>
        <ecNumber evidence="3">1.4.3.-</ecNumber>
    </recommendedName>
</protein>
<dbReference type="AlphaFoldDB" id="A0A2N9H0Q0"/>
<dbReference type="GO" id="GO:0048038">
    <property type="term" value="F:quinone binding"/>
    <property type="evidence" value="ECO:0007669"/>
    <property type="project" value="InterPro"/>
</dbReference>
<feature type="domain" description="Copper amine oxidase catalytic" evidence="4">
    <location>
        <begin position="109"/>
        <end position="182"/>
    </location>
</feature>
<reference evidence="5" key="1">
    <citation type="submission" date="2018-02" db="EMBL/GenBank/DDBJ databases">
        <authorList>
            <person name="Cohen D.B."/>
            <person name="Kent A.D."/>
        </authorList>
    </citation>
    <scope>NUCLEOTIDE SEQUENCE</scope>
</reference>
<dbReference type="SUPFAM" id="SSF49998">
    <property type="entry name" value="Amine oxidase catalytic domain"/>
    <property type="match status" value="1"/>
</dbReference>
<gene>
    <name evidence="5" type="ORF">FSB_LOCUS33454</name>
</gene>
<keyword evidence="3" id="KW-0560">Oxidoreductase</keyword>
<dbReference type="GO" id="GO:0009308">
    <property type="term" value="P:amine metabolic process"/>
    <property type="evidence" value="ECO:0007669"/>
    <property type="project" value="UniProtKB-UniRule"/>
</dbReference>
<comment type="PTM">
    <text evidence="2 3">Topaquinone (TPQ) is generated by copper-dependent autoxidation of a specific tyrosyl residue.</text>
</comment>
<dbReference type="InterPro" id="IPR036460">
    <property type="entry name" value="Cu_amine_oxidase_C_sf"/>
</dbReference>
<feature type="active site" description="Proton acceptor" evidence="1">
    <location>
        <position position="110"/>
    </location>
</feature>
<feature type="active site" description="Schiff-base intermediate with substrate; via topaquinone" evidence="1">
    <location>
        <position position="166"/>
    </location>
</feature>
<keyword evidence="3" id="KW-0186">Copper</keyword>
<dbReference type="InterPro" id="IPR049948">
    <property type="entry name" value="Cu_Am_ox_TPQ-bd"/>
</dbReference>
<proteinExistence type="inferred from homology"/>
<dbReference type="InterPro" id="IPR015798">
    <property type="entry name" value="Cu_amine_oxidase_C"/>
</dbReference>
<keyword evidence="1 3" id="KW-0801">TPQ</keyword>
<feature type="modified residue" description="2',4',5'-topaquinone" evidence="2">
    <location>
        <position position="166"/>
    </location>
</feature>
<evidence type="ECO:0000259" key="4">
    <source>
        <dbReference type="Pfam" id="PF01179"/>
    </source>
</evidence>
<sequence>MKIIKYTDRLRAPVPKAEGTDFQSTKGKLNSTTCNITNGGFSIEGQMVKWGNWNFHVGFNARAGVIISTASIFDERKRKFRSVLYRGHVSETFVPYMDPTSEWYFRAFMDIDGQVQKILRAICIFERNVGNLAWRHTEINVPGKVIRSGEPETSLVVRMVATVGNYDYILDWEFKQSGTIKVGRFVTKERKELDPSAARFAKDVREIEGLMEGDGLVEVLGVERDRNDGEEGGTAIRSLDQTAVIDAVVDAEALRGPTADVVGSGEGSKRRRRRWRCHVQQIR</sequence>